<name>A0AAU9KU63_9STRA</name>
<evidence type="ECO:0008006" key="9">
    <source>
        <dbReference type="Google" id="ProtNLM"/>
    </source>
</evidence>
<sequence length="509" mass="58172">MTEVKTASGTNGTAPAAAHSNGRSRDTKHEDTRRRRVAPGANATPEERARYELERKKVAKYKEDKLKARRDHTRMILESHAQAKRRALLGKQSEFLANLEFRNTLPDIPFDTKFVKYPHEPERLIKYKPNTLEMDYTYEIHEEPNLGLTIDLIDPAKYEAPAEPEPLEVGDEQVLMMKEDHVGLKGRSKVRPTVSWLRRTEYMGNDLYDSVHKFKSEAEIQNVLREGTENALAEVVSVTLEDRAEASFRDIKDPKLLVHPHNKTKKITKAWDVFPDQLLSANKYAILSYDMLPSEDIKSKGITNREERALLCGVNKKIQAGNELIQGSILLPNTSTEEEKSTDREKFSCLREYLMSVEPLDSRDSQHVVFMLDPESDQFTYSDVLNRIQLRKKKMSGEEKRRHGAVVYRREFSEGEMDRRTQILFDCGGVYDDQLDDKESVREFKRRWAEERHTPFPSDDEGIKAKTPLHDETSLEKPDISAAKSDGSDSPIPHNAGSASPVISDSDSD</sequence>
<feature type="region of interest" description="Disordered" evidence="4">
    <location>
        <begin position="452"/>
        <end position="509"/>
    </location>
</feature>
<dbReference type="GO" id="GO:0003682">
    <property type="term" value="F:chromatin binding"/>
    <property type="evidence" value="ECO:0007669"/>
    <property type="project" value="TreeGrafter"/>
</dbReference>
<comment type="similarity">
    <text evidence="2">Belongs to the PAF1 family.</text>
</comment>
<gene>
    <name evidence="6" type="ORF">PBS001_LOCUS3637</name>
    <name evidence="5" type="ORF">PBS003_LOCUS4098</name>
</gene>
<dbReference type="GO" id="GO:0000993">
    <property type="term" value="F:RNA polymerase II complex binding"/>
    <property type="evidence" value="ECO:0007669"/>
    <property type="project" value="TreeGrafter"/>
</dbReference>
<dbReference type="EMBL" id="CAKLCB010000220">
    <property type="protein sequence ID" value="CAH0517005.1"/>
    <property type="molecule type" value="Genomic_DNA"/>
</dbReference>
<evidence type="ECO:0000313" key="8">
    <source>
        <dbReference type="Proteomes" id="UP001160483"/>
    </source>
</evidence>
<dbReference type="InterPro" id="IPR007133">
    <property type="entry name" value="RNA_pol_II-assoc_Paf1"/>
</dbReference>
<dbReference type="PANTHER" id="PTHR23188">
    <property type="entry name" value="RNA POLYMERASE II-ASSOCIATED FACTOR 1 HOMOLOG"/>
    <property type="match status" value="1"/>
</dbReference>
<feature type="region of interest" description="Disordered" evidence="4">
    <location>
        <begin position="1"/>
        <end position="50"/>
    </location>
</feature>
<dbReference type="Pfam" id="PF03985">
    <property type="entry name" value="Paf1"/>
    <property type="match status" value="1"/>
</dbReference>
<dbReference type="GO" id="GO:0016593">
    <property type="term" value="C:Cdc73/Paf1 complex"/>
    <property type="evidence" value="ECO:0007669"/>
    <property type="project" value="InterPro"/>
</dbReference>
<accession>A0AAU9KU63</accession>
<comment type="caution">
    <text evidence="5">The sequence shown here is derived from an EMBL/GenBank/DDBJ whole genome shotgun (WGS) entry which is preliminary data.</text>
</comment>
<evidence type="ECO:0000256" key="1">
    <source>
        <dbReference type="ARBA" id="ARBA00004123"/>
    </source>
</evidence>
<evidence type="ECO:0000256" key="3">
    <source>
        <dbReference type="ARBA" id="ARBA00023242"/>
    </source>
</evidence>
<dbReference type="GO" id="GO:0006368">
    <property type="term" value="P:transcription elongation by RNA polymerase II"/>
    <property type="evidence" value="ECO:0007669"/>
    <property type="project" value="InterPro"/>
</dbReference>
<evidence type="ECO:0000313" key="5">
    <source>
        <dbReference type="EMBL" id="CAH0477349.1"/>
    </source>
</evidence>
<keyword evidence="3" id="KW-0539">Nucleus</keyword>
<evidence type="ECO:0000313" key="7">
    <source>
        <dbReference type="Proteomes" id="UP001158986"/>
    </source>
</evidence>
<keyword evidence="7" id="KW-1185">Reference proteome</keyword>
<dbReference type="AlphaFoldDB" id="A0AAU9KU63"/>
<evidence type="ECO:0000256" key="2">
    <source>
        <dbReference type="ARBA" id="ARBA00007560"/>
    </source>
</evidence>
<evidence type="ECO:0000313" key="6">
    <source>
        <dbReference type="EMBL" id="CAH0517005.1"/>
    </source>
</evidence>
<feature type="compositionally biased region" description="Basic and acidic residues" evidence="4">
    <location>
        <begin position="23"/>
        <end position="33"/>
    </location>
</feature>
<feature type="compositionally biased region" description="Polar residues" evidence="4">
    <location>
        <begin position="497"/>
        <end position="509"/>
    </location>
</feature>
<dbReference type="EMBL" id="CAKKTJ010000168">
    <property type="protein sequence ID" value="CAH0477349.1"/>
    <property type="molecule type" value="Genomic_DNA"/>
</dbReference>
<evidence type="ECO:0000256" key="4">
    <source>
        <dbReference type="SAM" id="MobiDB-lite"/>
    </source>
</evidence>
<feature type="compositionally biased region" description="Polar residues" evidence="4">
    <location>
        <begin position="1"/>
        <end position="13"/>
    </location>
</feature>
<dbReference type="Proteomes" id="UP001160483">
    <property type="component" value="Unassembled WGS sequence"/>
</dbReference>
<reference evidence="5 7" key="1">
    <citation type="submission" date="2021-11" db="EMBL/GenBank/DDBJ databases">
        <authorList>
            <person name="Islam A."/>
            <person name="Islam S."/>
            <person name="Flora M.S."/>
            <person name="Rahman M."/>
            <person name="Ziaur R.M."/>
            <person name="Epstein J.H."/>
            <person name="Hassan M."/>
            <person name="Klassen M."/>
            <person name="Woodard K."/>
            <person name="Webb A."/>
            <person name="Webby R.J."/>
            <person name="El Zowalaty M.E."/>
        </authorList>
    </citation>
    <scope>NUCLEOTIDE SEQUENCE</scope>
    <source>
        <strain evidence="6">Pbs1</strain>
        <strain evidence="5">Pbs3</strain>
    </source>
</reference>
<proteinExistence type="inferred from homology"/>
<dbReference type="Proteomes" id="UP001158986">
    <property type="component" value="Unassembled WGS sequence"/>
</dbReference>
<feature type="compositionally biased region" description="Basic and acidic residues" evidence="4">
    <location>
        <begin position="461"/>
        <end position="479"/>
    </location>
</feature>
<dbReference type="PANTHER" id="PTHR23188:SF12">
    <property type="entry name" value="RNA POLYMERASE II-ASSOCIATED FACTOR 1 HOMOLOG"/>
    <property type="match status" value="1"/>
</dbReference>
<comment type="subcellular location">
    <subcellularLocation>
        <location evidence="1">Nucleus</location>
    </subcellularLocation>
</comment>
<protein>
    <recommendedName>
        <fullName evidence="9">RNA polymerase II-associated factor 1 homolog</fullName>
    </recommendedName>
</protein>
<organism evidence="5 8">
    <name type="scientific">Peronospora belbahrii</name>
    <dbReference type="NCBI Taxonomy" id="622444"/>
    <lineage>
        <taxon>Eukaryota</taxon>
        <taxon>Sar</taxon>
        <taxon>Stramenopiles</taxon>
        <taxon>Oomycota</taxon>
        <taxon>Peronosporomycetes</taxon>
        <taxon>Peronosporales</taxon>
        <taxon>Peronosporaceae</taxon>
        <taxon>Peronospora</taxon>
    </lineage>
</organism>